<feature type="binding site" evidence="6">
    <location>
        <begin position="550"/>
        <end position="551"/>
    </location>
    <ligand>
        <name>FAD</name>
        <dbReference type="ChEBI" id="CHEBI:57692"/>
    </ligand>
</feature>
<feature type="domain" description="Glucose-methanol-choline oxidoreductase N-terminal" evidence="9">
    <location>
        <begin position="279"/>
        <end position="293"/>
    </location>
</feature>
<accession>A0A1S3V0S3</accession>
<dbReference type="InterPro" id="IPR051871">
    <property type="entry name" value="GMC_Oxidoreductase-Related"/>
</dbReference>
<feature type="binding site" evidence="6">
    <location>
        <begin position="55"/>
        <end position="56"/>
    </location>
    <ligand>
        <name>FAD</name>
        <dbReference type="ChEBI" id="CHEBI:57692"/>
    </ligand>
</feature>
<feature type="chain" id="PRO_5010266571" evidence="8">
    <location>
        <begin position="29"/>
        <end position="580"/>
    </location>
</feature>
<feature type="binding site" evidence="6">
    <location>
        <position position="539"/>
    </location>
    <ligand>
        <name>FAD</name>
        <dbReference type="ChEBI" id="CHEBI:57692"/>
    </ligand>
</feature>
<feature type="binding site" evidence="6">
    <location>
        <position position="120"/>
    </location>
    <ligand>
        <name>FAD</name>
        <dbReference type="ChEBI" id="CHEBI:57692"/>
    </ligand>
</feature>
<keyword evidence="5 6" id="KW-0274">FAD</keyword>
<dbReference type="GeneID" id="106770656"/>
<dbReference type="Gene3D" id="3.30.410.40">
    <property type="match status" value="1"/>
</dbReference>
<dbReference type="PANTHER" id="PTHR45968:SF31">
    <property type="entry name" value="GLUCOSE-METHANOL-CHOLINE (GMC) OXIDOREDUCTASE FAMILY PROTEIN"/>
    <property type="match status" value="1"/>
</dbReference>
<dbReference type="InterPro" id="IPR007867">
    <property type="entry name" value="GMC_OxRtase_C"/>
</dbReference>
<reference evidence="10" key="1">
    <citation type="journal article" date="2014" name="Nat. Commun.">
        <title>Genome sequence of mungbean and insights into evolution within Vigna species.</title>
        <authorList>
            <person name="Kang Y.J."/>
            <person name="Kim S.K."/>
            <person name="Kim M.Y."/>
            <person name="Lestari P."/>
            <person name="Kim K.H."/>
            <person name="Ha B.K."/>
            <person name="Jun T.H."/>
            <person name="Hwang W.J."/>
            <person name="Lee T."/>
            <person name="Lee J."/>
            <person name="Shim S."/>
            <person name="Yoon M.Y."/>
            <person name="Jang Y.E."/>
            <person name="Han K.S."/>
            <person name="Taeprayoon P."/>
            <person name="Yoon N."/>
            <person name="Somta P."/>
            <person name="Tanya P."/>
            <person name="Kim K.S."/>
            <person name="Gwag J.G."/>
            <person name="Moon J.K."/>
            <person name="Lee Y.H."/>
            <person name="Park B.S."/>
            <person name="Bombarely A."/>
            <person name="Doyle J.J."/>
            <person name="Jackson S.A."/>
            <person name="Schafleitner R."/>
            <person name="Srinives P."/>
            <person name="Varshney R.K."/>
            <person name="Lee S.H."/>
        </authorList>
    </citation>
    <scope>NUCLEOTIDE SEQUENCE [LARGE SCALE GENOMIC DNA]</scope>
    <source>
        <strain evidence="10">cv. VC1973A</strain>
    </source>
</reference>
<comment type="similarity">
    <text evidence="2">Belongs to the GMC oxidoreductase family.</text>
</comment>
<reference evidence="11" key="2">
    <citation type="submission" date="2025-08" db="UniProtKB">
        <authorList>
            <consortium name="RefSeq"/>
        </authorList>
    </citation>
    <scope>IDENTIFICATION</scope>
    <source>
        <tissue evidence="11">Leaf</tissue>
    </source>
</reference>
<evidence type="ECO:0000256" key="1">
    <source>
        <dbReference type="ARBA" id="ARBA00001974"/>
    </source>
</evidence>
<evidence type="ECO:0000256" key="5">
    <source>
        <dbReference type="ARBA" id="ARBA00022827"/>
    </source>
</evidence>
<keyword evidence="7" id="KW-1015">Disulfide bond</keyword>
<sequence>MGLMWDKFIWALLVECIFLSGLPHSGKASKYAFVREATSAPPFLSYDYIVIGGGTSGCPLAATLSQGARVLVLERGGSPYTNPERIHLKNFVHSLADISPSSFSQPFISTDGVLNARARVLGGGSVLNAGFYSRASSDYIRISGWNESLAEESYKWVEKKVVFEPPMLQWQSAVRDGLLEVGVLPYNDFTYDHLNGTKIGGTIFDKKGNRHTAADLLEYADPKNISVYLHATVQKILFRYNTGKRRPEAYGVMFIDALGVMHRAYLNRKGENEIILSAGAIGSPQLLMLSGIGPAKHLQAHGITVVLNRPWVGQDMADNPMNVLVVPSPLPVEVSLVQTVGITKSGSFIETGSGLSLGHSWSERLQKIFEFVSNQSGQPSTFSSENKQRVADLVRFLTGPILKGGVIIEKITGPRSTGHLELITTNPSDNPSVTFNYFKDPEDLRICVEGMKTIIDVVNSKALSKFRYPNLPVQALMDLMLLIPMNLRPKHVNTAYSLQQYCIDTVLTIWHYHGGCLTGKVVDHNYKVIGVDALRVIDGSTFYRSPGTNPQATVMMLGRYMGEQIINKRFSGGQKSEGIN</sequence>
<dbReference type="Pfam" id="PF00732">
    <property type="entry name" value="GMC_oxred_N"/>
    <property type="match status" value="1"/>
</dbReference>
<dbReference type="PIRSF" id="PIRSF000137">
    <property type="entry name" value="Alcohol_oxidase"/>
    <property type="match status" value="1"/>
</dbReference>
<evidence type="ECO:0000313" key="10">
    <source>
        <dbReference type="Proteomes" id="UP000087766"/>
    </source>
</evidence>
<evidence type="ECO:0000256" key="4">
    <source>
        <dbReference type="ARBA" id="ARBA00022729"/>
    </source>
</evidence>
<dbReference type="GO" id="GO:0050660">
    <property type="term" value="F:flavin adenine dinucleotide binding"/>
    <property type="evidence" value="ECO:0007669"/>
    <property type="project" value="InterPro"/>
</dbReference>
<evidence type="ECO:0000256" key="3">
    <source>
        <dbReference type="ARBA" id="ARBA00022630"/>
    </source>
</evidence>
<dbReference type="AlphaFoldDB" id="A0A1S3V0S3"/>
<feature type="binding site" evidence="6">
    <location>
        <begin position="74"/>
        <end position="75"/>
    </location>
    <ligand>
        <name>FAD</name>
        <dbReference type="ChEBI" id="CHEBI:57692"/>
    </ligand>
</feature>
<dbReference type="KEGG" id="vra:106770656"/>
<evidence type="ECO:0000256" key="8">
    <source>
        <dbReference type="SAM" id="SignalP"/>
    </source>
</evidence>
<evidence type="ECO:0000256" key="2">
    <source>
        <dbReference type="ARBA" id="ARBA00010790"/>
    </source>
</evidence>
<feature type="signal peptide" evidence="8">
    <location>
        <begin position="1"/>
        <end position="28"/>
    </location>
</feature>
<dbReference type="PROSITE" id="PS00624">
    <property type="entry name" value="GMC_OXRED_2"/>
    <property type="match status" value="1"/>
</dbReference>
<evidence type="ECO:0000313" key="11">
    <source>
        <dbReference type="RefSeq" id="XP_014511941.1"/>
    </source>
</evidence>
<name>A0A1S3V0S3_VIGRR</name>
<dbReference type="InterPro" id="IPR036188">
    <property type="entry name" value="FAD/NAD-bd_sf"/>
</dbReference>
<evidence type="ECO:0000259" key="9">
    <source>
        <dbReference type="PROSITE" id="PS00624"/>
    </source>
</evidence>
<feature type="disulfide bond" evidence="7">
    <location>
        <begin position="447"/>
        <end position="502"/>
    </location>
</feature>
<evidence type="ECO:0000256" key="7">
    <source>
        <dbReference type="PIRSR" id="PIRSR000137-3"/>
    </source>
</evidence>
<dbReference type="STRING" id="3916.A0A1S3V0S3"/>
<dbReference type="Pfam" id="PF05199">
    <property type="entry name" value="GMC_oxred_C"/>
    <property type="match status" value="1"/>
</dbReference>
<proteinExistence type="inferred from homology"/>
<dbReference type="InterPro" id="IPR000172">
    <property type="entry name" value="GMC_OxRdtase_N"/>
</dbReference>
<keyword evidence="4 8" id="KW-0732">Signal</keyword>
<comment type="cofactor">
    <cofactor evidence="1 6">
        <name>FAD</name>
        <dbReference type="ChEBI" id="CHEBI:57692"/>
    </cofactor>
</comment>
<evidence type="ECO:0000256" key="6">
    <source>
        <dbReference type="PIRSR" id="PIRSR000137-2"/>
    </source>
</evidence>
<dbReference type="OrthoDB" id="269227at2759"/>
<feature type="binding site" evidence="6">
    <location>
        <position position="233"/>
    </location>
    <ligand>
        <name>FAD</name>
        <dbReference type="ChEBI" id="CHEBI:57692"/>
    </ligand>
</feature>
<dbReference type="GO" id="GO:0016614">
    <property type="term" value="F:oxidoreductase activity, acting on CH-OH group of donors"/>
    <property type="evidence" value="ECO:0007669"/>
    <property type="project" value="InterPro"/>
</dbReference>
<feature type="binding site" evidence="6">
    <location>
        <begin position="510"/>
        <end position="511"/>
    </location>
    <ligand>
        <name>FAD</name>
        <dbReference type="ChEBI" id="CHEBI:57692"/>
    </ligand>
</feature>
<protein>
    <submittedName>
        <fullName evidence="11">Protein HOTHEAD-like isoform X1</fullName>
    </submittedName>
</protein>
<dbReference type="Gene3D" id="3.50.50.60">
    <property type="entry name" value="FAD/NAD(P)-binding domain"/>
    <property type="match status" value="1"/>
</dbReference>
<dbReference type="SUPFAM" id="SSF51905">
    <property type="entry name" value="FAD/NAD(P)-binding domain"/>
    <property type="match status" value="1"/>
</dbReference>
<dbReference type="RefSeq" id="XP_014511941.1">
    <property type="nucleotide sequence ID" value="XM_014656455.2"/>
</dbReference>
<keyword evidence="10" id="KW-1185">Reference proteome</keyword>
<organism evidence="10 11">
    <name type="scientific">Vigna radiata var. radiata</name>
    <name type="common">Mung bean</name>
    <name type="synonym">Phaseolus aureus</name>
    <dbReference type="NCBI Taxonomy" id="3916"/>
    <lineage>
        <taxon>Eukaryota</taxon>
        <taxon>Viridiplantae</taxon>
        <taxon>Streptophyta</taxon>
        <taxon>Embryophyta</taxon>
        <taxon>Tracheophyta</taxon>
        <taxon>Spermatophyta</taxon>
        <taxon>Magnoliopsida</taxon>
        <taxon>eudicotyledons</taxon>
        <taxon>Gunneridae</taxon>
        <taxon>Pentapetalae</taxon>
        <taxon>rosids</taxon>
        <taxon>fabids</taxon>
        <taxon>Fabales</taxon>
        <taxon>Fabaceae</taxon>
        <taxon>Papilionoideae</taxon>
        <taxon>50 kb inversion clade</taxon>
        <taxon>NPAAA clade</taxon>
        <taxon>indigoferoid/millettioid clade</taxon>
        <taxon>Phaseoleae</taxon>
        <taxon>Vigna</taxon>
    </lineage>
</organism>
<keyword evidence="3" id="KW-0285">Flavoprotein</keyword>
<dbReference type="SUPFAM" id="SSF54373">
    <property type="entry name" value="FAD-linked reductases, C-terminal domain"/>
    <property type="match status" value="1"/>
</dbReference>
<dbReference type="PANTHER" id="PTHR45968">
    <property type="entry name" value="OSJNBA0019K04.7 PROTEIN"/>
    <property type="match status" value="1"/>
</dbReference>
<dbReference type="InterPro" id="IPR012132">
    <property type="entry name" value="GMC_OxRdtase"/>
</dbReference>
<gene>
    <name evidence="11" type="primary">LOC106770656</name>
</gene>
<dbReference type="Proteomes" id="UP000087766">
    <property type="component" value="Chromosome 8"/>
</dbReference>